<dbReference type="PANTHER" id="PTHR45783:SF3">
    <property type="entry name" value="KINESIN LIGHT CHAIN"/>
    <property type="match status" value="1"/>
</dbReference>
<evidence type="ECO:0000256" key="9">
    <source>
        <dbReference type="ARBA" id="ARBA00023212"/>
    </source>
</evidence>
<dbReference type="InterPro" id="IPR011990">
    <property type="entry name" value="TPR-like_helical_dom_sf"/>
</dbReference>
<comment type="subcellular location">
    <subcellularLocation>
        <location evidence="1">Cytoplasm</location>
        <location evidence="1">Cytoskeleton</location>
    </subcellularLocation>
</comment>
<dbReference type="EMBL" id="CAXAQS010000948">
    <property type="protein sequence ID" value="CAK9253913.1"/>
    <property type="molecule type" value="Genomic_DNA"/>
</dbReference>
<name>A0ABP0VHK3_9BRYO</name>
<evidence type="ECO:0008006" key="13">
    <source>
        <dbReference type="Google" id="ProtNLM"/>
    </source>
</evidence>
<feature type="non-terminal residue" evidence="11">
    <location>
        <position position="69"/>
    </location>
</feature>
<dbReference type="InterPro" id="IPR019734">
    <property type="entry name" value="TPR_rpt"/>
</dbReference>
<evidence type="ECO:0000256" key="3">
    <source>
        <dbReference type="ARBA" id="ARBA00022490"/>
    </source>
</evidence>
<keyword evidence="6 10" id="KW-0802">TPR repeat</keyword>
<dbReference type="SUPFAM" id="SSF48452">
    <property type="entry name" value="TPR-like"/>
    <property type="match status" value="1"/>
</dbReference>
<evidence type="ECO:0000256" key="6">
    <source>
        <dbReference type="ARBA" id="ARBA00022803"/>
    </source>
</evidence>
<evidence type="ECO:0000256" key="8">
    <source>
        <dbReference type="ARBA" id="ARBA00023175"/>
    </source>
</evidence>
<keyword evidence="7" id="KW-0175">Coiled coil</keyword>
<evidence type="ECO:0000256" key="4">
    <source>
        <dbReference type="ARBA" id="ARBA00022701"/>
    </source>
</evidence>
<dbReference type="Gene3D" id="1.25.40.10">
    <property type="entry name" value="Tetratricopeptide repeat domain"/>
    <property type="match status" value="1"/>
</dbReference>
<dbReference type="InterPro" id="IPR002151">
    <property type="entry name" value="Kinesin_light"/>
</dbReference>
<sequence>DTQKKRELLERALAIKERHYGSDHPEVATTLAILGSAYGKLGDTQKKRELLERALAIKERHNGPDHPKV</sequence>
<accession>A0ABP0VHK3</accession>
<keyword evidence="3" id="KW-0963">Cytoplasm</keyword>
<evidence type="ECO:0000313" key="12">
    <source>
        <dbReference type="Proteomes" id="UP001497444"/>
    </source>
</evidence>
<dbReference type="Proteomes" id="UP001497444">
    <property type="component" value="Unassembled WGS sequence"/>
</dbReference>
<gene>
    <name evidence="11" type="ORF">CSSPJE1EN1_LOCUS29291</name>
</gene>
<keyword evidence="5" id="KW-0677">Repeat</keyword>
<proteinExistence type="inferred from homology"/>
<keyword evidence="9" id="KW-0206">Cytoskeleton</keyword>
<dbReference type="Pfam" id="PF13424">
    <property type="entry name" value="TPR_12"/>
    <property type="match status" value="1"/>
</dbReference>
<dbReference type="PROSITE" id="PS50005">
    <property type="entry name" value="TPR"/>
    <property type="match status" value="1"/>
</dbReference>
<keyword evidence="4" id="KW-0493">Microtubule</keyword>
<organism evidence="11 12">
    <name type="scientific">Sphagnum jensenii</name>
    <dbReference type="NCBI Taxonomy" id="128206"/>
    <lineage>
        <taxon>Eukaryota</taxon>
        <taxon>Viridiplantae</taxon>
        <taxon>Streptophyta</taxon>
        <taxon>Embryophyta</taxon>
        <taxon>Bryophyta</taxon>
        <taxon>Sphagnophytina</taxon>
        <taxon>Sphagnopsida</taxon>
        <taxon>Sphagnales</taxon>
        <taxon>Sphagnaceae</taxon>
        <taxon>Sphagnum</taxon>
    </lineage>
</organism>
<dbReference type="PANTHER" id="PTHR45783">
    <property type="entry name" value="KINESIN LIGHT CHAIN"/>
    <property type="match status" value="1"/>
</dbReference>
<feature type="repeat" description="TPR" evidence="10">
    <location>
        <begin position="28"/>
        <end position="61"/>
    </location>
</feature>
<evidence type="ECO:0000256" key="2">
    <source>
        <dbReference type="ARBA" id="ARBA00009622"/>
    </source>
</evidence>
<reference evidence="11" key="1">
    <citation type="submission" date="2024-02" db="EMBL/GenBank/DDBJ databases">
        <authorList>
            <consortium name="ELIXIR-Norway"/>
            <consortium name="Elixir Norway"/>
        </authorList>
    </citation>
    <scope>NUCLEOTIDE SEQUENCE</scope>
</reference>
<evidence type="ECO:0000256" key="5">
    <source>
        <dbReference type="ARBA" id="ARBA00022737"/>
    </source>
</evidence>
<keyword evidence="8" id="KW-0505">Motor protein</keyword>
<evidence type="ECO:0000256" key="1">
    <source>
        <dbReference type="ARBA" id="ARBA00004245"/>
    </source>
</evidence>
<feature type="non-terminal residue" evidence="11">
    <location>
        <position position="1"/>
    </location>
</feature>
<evidence type="ECO:0000256" key="10">
    <source>
        <dbReference type="PROSITE-ProRule" id="PRU00339"/>
    </source>
</evidence>
<protein>
    <recommendedName>
        <fullName evidence="13">Kinesin light chain</fullName>
    </recommendedName>
</protein>
<comment type="caution">
    <text evidence="11">The sequence shown here is derived from an EMBL/GenBank/DDBJ whole genome shotgun (WGS) entry which is preliminary data.</text>
</comment>
<evidence type="ECO:0000256" key="7">
    <source>
        <dbReference type="ARBA" id="ARBA00023054"/>
    </source>
</evidence>
<keyword evidence="12" id="KW-1185">Reference proteome</keyword>
<evidence type="ECO:0000313" key="11">
    <source>
        <dbReference type="EMBL" id="CAK9253913.1"/>
    </source>
</evidence>
<comment type="similarity">
    <text evidence="2">Belongs to the kinesin light chain family.</text>
</comment>